<dbReference type="NCBIfam" id="TIGR00756">
    <property type="entry name" value="PPR"/>
    <property type="match status" value="1"/>
</dbReference>
<evidence type="ECO:0000256" key="3">
    <source>
        <dbReference type="PROSITE-ProRule" id="PRU00708"/>
    </source>
</evidence>
<evidence type="ECO:0000313" key="6">
    <source>
        <dbReference type="Proteomes" id="UP001163823"/>
    </source>
</evidence>
<evidence type="ECO:0000313" key="5">
    <source>
        <dbReference type="EMBL" id="KAJ7948848.1"/>
    </source>
</evidence>
<dbReference type="PANTHER" id="PTHR46128">
    <property type="entry name" value="MITOCHONDRIAL GROUP I INTRON SPLICING FACTOR CCM1"/>
    <property type="match status" value="1"/>
</dbReference>
<dbReference type="Proteomes" id="UP001163823">
    <property type="component" value="Chromosome 12"/>
</dbReference>
<organism evidence="5 6">
    <name type="scientific">Quillaja saponaria</name>
    <name type="common">Soap bark tree</name>
    <dbReference type="NCBI Taxonomy" id="32244"/>
    <lineage>
        <taxon>Eukaryota</taxon>
        <taxon>Viridiplantae</taxon>
        <taxon>Streptophyta</taxon>
        <taxon>Embryophyta</taxon>
        <taxon>Tracheophyta</taxon>
        <taxon>Spermatophyta</taxon>
        <taxon>Magnoliopsida</taxon>
        <taxon>eudicotyledons</taxon>
        <taxon>Gunneridae</taxon>
        <taxon>Pentapetalae</taxon>
        <taxon>rosids</taxon>
        <taxon>fabids</taxon>
        <taxon>Fabales</taxon>
        <taxon>Quillajaceae</taxon>
        <taxon>Quillaja</taxon>
    </lineage>
</organism>
<comment type="similarity">
    <text evidence="1">Belongs to the PPR family. P subfamily.</text>
</comment>
<dbReference type="AlphaFoldDB" id="A0AAD7L085"/>
<sequence>MAFPAASLHSSSSSSSSSSASDRDSATMNRLNHKDWLTPNEVLNIINALKEPSSVITVLDRYAKRKDYKPNEAFYTLVINKLAQAHMFDAIENLMQIIRIERNCRLSDEFFYNVIKVYGNMAGRINRAIETLYDMPKYNCWPSVKTFNFVLNLLVSAKLFDVVHEVYMYAPKLAGLRKQGRVEEAKELLERMKFKGCYPNAASYQESISPSFVSFKLLIHGLCKMNLLSDVDWALKQMVQQGFVPKMGMWKMILQNLFSGNKNSSCISYENLL</sequence>
<gene>
    <name evidence="5" type="ORF">O6P43_029273</name>
</gene>
<keyword evidence="2" id="KW-0677">Repeat</keyword>
<dbReference type="EMBL" id="JARAOO010000012">
    <property type="protein sequence ID" value="KAJ7948848.1"/>
    <property type="molecule type" value="Genomic_DNA"/>
</dbReference>
<feature type="region of interest" description="Disordered" evidence="4">
    <location>
        <begin position="1"/>
        <end position="25"/>
    </location>
</feature>
<proteinExistence type="inferred from homology"/>
<accession>A0AAD7L085</accession>
<protein>
    <submittedName>
        <fullName evidence="5">Pentatricopeptide repeat</fullName>
    </submittedName>
</protein>
<evidence type="ECO:0000256" key="1">
    <source>
        <dbReference type="ARBA" id="ARBA00007626"/>
    </source>
</evidence>
<dbReference type="Gene3D" id="1.25.40.10">
    <property type="entry name" value="Tetratricopeptide repeat domain"/>
    <property type="match status" value="2"/>
</dbReference>
<comment type="caution">
    <text evidence="5">The sequence shown here is derived from an EMBL/GenBank/DDBJ whole genome shotgun (WGS) entry which is preliminary data.</text>
</comment>
<dbReference type="InterPro" id="IPR002885">
    <property type="entry name" value="PPR_rpt"/>
</dbReference>
<dbReference type="KEGG" id="qsa:O6P43_029273"/>
<dbReference type="InterPro" id="IPR050872">
    <property type="entry name" value="PPR_P_subfamily"/>
</dbReference>
<keyword evidence="6" id="KW-1185">Reference proteome</keyword>
<feature type="compositionally biased region" description="Low complexity" evidence="4">
    <location>
        <begin position="1"/>
        <end position="20"/>
    </location>
</feature>
<evidence type="ECO:0000256" key="4">
    <source>
        <dbReference type="SAM" id="MobiDB-lite"/>
    </source>
</evidence>
<dbReference type="InterPro" id="IPR011990">
    <property type="entry name" value="TPR-like_helical_dom_sf"/>
</dbReference>
<dbReference type="PROSITE" id="PS51375">
    <property type="entry name" value="PPR"/>
    <property type="match status" value="2"/>
</dbReference>
<reference evidence="5" key="1">
    <citation type="journal article" date="2023" name="Science">
        <title>Elucidation of the pathway for biosynthesis of saponin adjuvants from the soapbark tree.</title>
        <authorList>
            <person name="Reed J."/>
            <person name="Orme A."/>
            <person name="El-Demerdash A."/>
            <person name="Owen C."/>
            <person name="Martin L.B.B."/>
            <person name="Misra R.C."/>
            <person name="Kikuchi S."/>
            <person name="Rejzek M."/>
            <person name="Martin A.C."/>
            <person name="Harkess A."/>
            <person name="Leebens-Mack J."/>
            <person name="Louveau T."/>
            <person name="Stephenson M.J."/>
            <person name="Osbourn A."/>
        </authorList>
    </citation>
    <scope>NUCLEOTIDE SEQUENCE</scope>
    <source>
        <strain evidence="5">S10</strain>
    </source>
</reference>
<feature type="repeat" description="PPR" evidence="3">
    <location>
        <begin position="165"/>
        <end position="199"/>
    </location>
</feature>
<evidence type="ECO:0000256" key="2">
    <source>
        <dbReference type="ARBA" id="ARBA00022737"/>
    </source>
</evidence>
<feature type="repeat" description="PPR" evidence="3">
    <location>
        <begin position="211"/>
        <end position="245"/>
    </location>
</feature>
<dbReference type="Pfam" id="PF01535">
    <property type="entry name" value="PPR"/>
    <property type="match status" value="2"/>
</dbReference>
<name>A0AAD7L085_QUISA</name>
<dbReference type="PANTHER" id="PTHR46128:SF211">
    <property type="entry name" value="PENTACOTRIPEPTIDE-REPEAT REGION OF PRORP DOMAIN-CONTAINING PROTEIN"/>
    <property type="match status" value="1"/>
</dbReference>